<name>A0A1T4NSP4_9HYPH</name>
<sequence length="143" mass="14814">MSVDSVSSTSNTPPTNTSNNTAKDTSAAKADMNYDSFLQLLVAQLKNQDPLEPMDSSEYMAQFATFSQVEQTIKTNTKLDSLLNVSALTQAGSIIGLTATSADGETSGVVTAVKITQDGATAVLADGSTLVLNEGVKIAYGNA</sequence>
<dbReference type="NCBIfam" id="NF004670">
    <property type="entry name" value="PRK06009.1"/>
    <property type="match status" value="1"/>
</dbReference>
<gene>
    <name evidence="6" type="ORF">SAMN05428963_103165</name>
</gene>
<evidence type="ECO:0000256" key="5">
    <source>
        <dbReference type="SAM" id="MobiDB-lite"/>
    </source>
</evidence>
<dbReference type="OrthoDB" id="9785233at2"/>
<keyword evidence="6" id="KW-0969">Cilium</keyword>
<dbReference type="InterPro" id="IPR005648">
    <property type="entry name" value="FlgD"/>
</dbReference>
<dbReference type="Proteomes" id="UP000190135">
    <property type="component" value="Unassembled WGS sequence"/>
</dbReference>
<evidence type="ECO:0000256" key="1">
    <source>
        <dbReference type="ARBA" id="ARBA00010577"/>
    </source>
</evidence>
<comment type="function">
    <text evidence="4">Required for flagellar hook formation. May act as a scaffolding protein.</text>
</comment>
<dbReference type="STRING" id="1365950.SAMN05428963_103165"/>
<dbReference type="EMBL" id="FUXL01000003">
    <property type="protein sequence ID" value="SJZ82145.1"/>
    <property type="molecule type" value="Genomic_DNA"/>
</dbReference>
<keyword evidence="7" id="KW-1185">Reference proteome</keyword>
<comment type="similarity">
    <text evidence="1">Belongs to the FlgD family.</text>
</comment>
<keyword evidence="6" id="KW-0966">Cell projection</keyword>
<protein>
    <recommendedName>
        <fullName evidence="2">Basal-body rod modification protein FlgD</fullName>
    </recommendedName>
</protein>
<keyword evidence="6" id="KW-0282">Flagellum</keyword>
<evidence type="ECO:0000256" key="3">
    <source>
        <dbReference type="ARBA" id="ARBA00022795"/>
    </source>
</evidence>
<dbReference type="AlphaFoldDB" id="A0A1T4NSP4"/>
<evidence type="ECO:0000256" key="2">
    <source>
        <dbReference type="ARBA" id="ARBA00016013"/>
    </source>
</evidence>
<feature type="region of interest" description="Disordered" evidence="5">
    <location>
        <begin position="1"/>
        <end position="27"/>
    </location>
</feature>
<feature type="compositionally biased region" description="Low complexity" evidence="5">
    <location>
        <begin position="7"/>
        <end position="21"/>
    </location>
</feature>
<reference evidence="6 7" key="1">
    <citation type="submission" date="2017-02" db="EMBL/GenBank/DDBJ databases">
        <authorList>
            <person name="Peterson S.W."/>
        </authorList>
    </citation>
    <scope>NUCLEOTIDE SEQUENCE [LARGE SCALE GENOMIC DNA]</scope>
    <source>
        <strain evidence="6 7">USBA 369</strain>
    </source>
</reference>
<keyword evidence="3" id="KW-1005">Bacterial flagellum biogenesis</keyword>
<dbReference type="GO" id="GO:0044781">
    <property type="term" value="P:bacterial-type flagellum organization"/>
    <property type="evidence" value="ECO:0007669"/>
    <property type="project" value="UniProtKB-KW"/>
</dbReference>
<evidence type="ECO:0000313" key="6">
    <source>
        <dbReference type="EMBL" id="SJZ82145.1"/>
    </source>
</evidence>
<dbReference type="Pfam" id="PF03963">
    <property type="entry name" value="FlgD"/>
    <property type="match status" value="1"/>
</dbReference>
<evidence type="ECO:0000256" key="4">
    <source>
        <dbReference type="ARBA" id="ARBA00024746"/>
    </source>
</evidence>
<dbReference type="RefSeq" id="WP_078707277.1">
    <property type="nucleotide sequence ID" value="NZ_FUXL01000003.1"/>
</dbReference>
<proteinExistence type="inferred from homology"/>
<evidence type="ECO:0000313" key="7">
    <source>
        <dbReference type="Proteomes" id="UP000190135"/>
    </source>
</evidence>
<organism evidence="6 7">
    <name type="scientific">Consotaella salsifontis</name>
    <dbReference type="NCBI Taxonomy" id="1365950"/>
    <lineage>
        <taxon>Bacteria</taxon>
        <taxon>Pseudomonadati</taxon>
        <taxon>Pseudomonadota</taxon>
        <taxon>Alphaproteobacteria</taxon>
        <taxon>Hyphomicrobiales</taxon>
        <taxon>Aurantimonadaceae</taxon>
        <taxon>Consotaella</taxon>
    </lineage>
</organism>
<accession>A0A1T4NSP4</accession>